<gene>
    <name evidence="1" type="ORF">SAMN03080617_01176</name>
</gene>
<evidence type="ECO:0000313" key="2">
    <source>
        <dbReference type="Proteomes" id="UP000198756"/>
    </source>
</evidence>
<reference evidence="2" key="1">
    <citation type="submission" date="2016-10" db="EMBL/GenBank/DDBJ databases">
        <authorList>
            <person name="Varghese N."/>
            <person name="Submissions S."/>
        </authorList>
    </citation>
    <scope>NUCLEOTIDE SEQUENCE [LARGE SCALE GENOMIC DNA]</scope>
    <source>
        <strain evidence="2">DSM 22703</strain>
    </source>
</reference>
<dbReference type="STRING" id="279824.SAMN03080617_01176"/>
<proteinExistence type="predicted"/>
<evidence type="ECO:0000313" key="1">
    <source>
        <dbReference type="EMBL" id="SDA59352.1"/>
    </source>
</evidence>
<dbReference type="AlphaFoldDB" id="A0A1G5WMW3"/>
<name>A0A1G5WMW3_9BACT</name>
<accession>A0A1G5WMW3</accession>
<keyword evidence="2" id="KW-1185">Reference proteome</keyword>
<dbReference type="Proteomes" id="UP000198756">
    <property type="component" value="Unassembled WGS sequence"/>
</dbReference>
<sequence length="62" mass="7053">MVEPFLKFNFGISFISEVELLGFKGISKSDEMPMRKTLTQGDAPSYRGRAFHVTNEKQIINT</sequence>
<organism evidence="1 2">
    <name type="scientific">Algoriphagus alkaliphilus</name>
    <dbReference type="NCBI Taxonomy" id="279824"/>
    <lineage>
        <taxon>Bacteria</taxon>
        <taxon>Pseudomonadati</taxon>
        <taxon>Bacteroidota</taxon>
        <taxon>Cytophagia</taxon>
        <taxon>Cytophagales</taxon>
        <taxon>Cyclobacteriaceae</taxon>
        <taxon>Algoriphagus</taxon>
    </lineage>
</organism>
<dbReference type="EMBL" id="FMXE01000007">
    <property type="protein sequence ID" value="SDA59352.1"/>
    <property type="molecule type" value="Genomic_DNA"/>
</dbReference>
<protein>
    <submittedName>
        <fullName evidence="1">Uncharacterized protein</fullName>
    </submittedName>
</protein>